<feature type="non-terminal residue" evidence="1">
    <location>
        <position position="1"/>
    </location>
</feature>
<dbReference type="Pfam" id="PF16062">
    <property type="entry name" value="MavL-like"/>
    <property type="match status" value="1"/>
</dbReference>
<dbReference type="InterPro" id="IPR032063">
    <property type="entry name" value="MavL-like"/>
</dbReference>
<evidence type="ECO:0008006" key="3">
    <source>
        <dbReference type="Google" id="ProtNLM"/>
    </source>
</evidence>
<gene>
    <name evidence="1" type="ORF">KR093_007139</name>
</gene>
<keyword evidence="2" id="KW-1185">Reference proteome</keyword>
<comment type="caution">
    <text evidence="1">The sequence shown here is derived from an EMBL/GenBank/DDBJ whole genome shotgun (WGS) entry which is preliminary data.</text>
</comment>
<evidence type="ECO:0000313" key="1">
    <source>
        <dbReference type="EMBL" id="KAH8387446.1"/>
    </source>
</evidence>
<feature type="non-terminal residue" evidence="1">
    <location>
        <position position="439"/>
    </location>
</feature>
<dbReference type="AlphaFoldDB" id="A0AAD4PQ90"/>
<dbReference type="EMBL" id="JAJJHW010000095">
    <property type="protein sequence ID" value="KAH8387446.1"/>
    <property type="molecule type" value="Genomic_DNA"/>
</dbReference>
<protein>
    <recommendedName>
        <fullName evidence="3">CG3568</fullName>
    </recommendedName>
</protein>
<reference evidence="1" key="1">
    <citation type="journal article" date="2021" name="Mol. Ecol. Resour.">
        <title>Phylogenomic analyses of the genus Drosophila reveals genomic signals of climate adaptation.</title>
        <authorList>
            <person name="Li F."/>
            <person name="Rane R.V."/>
            <person name="Luria V."/>
            <person name="Xiong Z."/>
            <person name="Chen J."/>
            <person name="Li Z."/>
            <person name="Catullo R.A."/>
            <person name="Griffin P.C."/>
            <person name="Schiffer M."/>
            <person name="Pearce S."/>
            <person name="Lee S.F."/>
            <person name="McElroy K."/>
            <person name="Stocker A."/>
            <person name="Shirriffs J."/>
            <person name="Cockerell F."/>
            <person name="Coppin C."/>
            <person name="Sgro C.M."/>
            <person name="Karger A."/>
            <person name="Cain J.W."/>
            <person name="Weber J.A."/>
            <person name="Santpere G."/>
            <person name="Kirschner M.W."/>
            <person name="Hoffmann A.A."/>
            <person name="Oakeshott J.G."/>
            <person name="Zhang G."/>
        </authorList>
    </citation>
    <scope>NUCLEOTIDE SEQUENCE</scope>
    <source>
        <strain evidence="1">BGI-SZ-2011g</strain>
    </source>
</reference>
<dbReference type="Proteomes" id="UP001200034">
    <property type="component" value="Unassembled WGS sequence"/>
</dbReference>
<accession>A0AAD4PQ90</accession>
<name>A0AAD4PQ90_9MUSC</name>
<proteinExistence type="predicted"/>
<organism evidence="1 2">
    <name type="scientific">Drosophila rubida</name>
    <dbReference type="NCBI Taxonomy" id="30044"/>
    <lineage>
        <taxon>Eukaryota</taxon>
        <taxon>Metazoa</taxon>
        <taxon>Ecdysozoa</taxon>
        <taxon>Arthropoda</taxon>
        <taxon>Hexapoda</taxon>
        <taxon>Insecta</taxon>
        <taxon>Pterygota</taxon>
        <taxon>Neoptera</taxon>
        <taxon>Endopterygota</taxon>
        <taxon>Diptera</taxon>
        <taxon>Brachycera</taxon>
        <taxon>Muscomorpha</taxon>
        <taxon>Ephydroidea</taxon>
        <taxon>Drosophilidae</taxon>
        <taxon>Drosophila</taxon>
    </lineage>
</organism>
<evidence type="ECO:0000313" key="2">
    <source>
        <dbReference type="Proteomes" id="UP001200034"/>
    </source>
</evidence>
<sequence length="439" mass="49763">QFSIDTCRVKSQPVERHESIREQIASAYPIIHEQTLLLFLDFLQHKVKYGNAKELQVYKNLTLIGFVQRLLDKRCVYFFGGSDGYKLLSGHIGHGGFEQIGSESECAPLLLEHVLSYDEIKLAALLYVSTHSEFINNGSRNNAGVVESDKSRIEREGVIMGLIGARFERPDVMEYQDIMITPQQNTANNGYGSAGEPKNRAQDYRRLWRAFYEEEQDYCYTEVPKNTERFRELPYSNYFDTLLMSKRYAISFDCLLLEADARAAAAGKLAYIHVVGIGLGVWKVFKEQENIFLQTFEQRLRALSARLLHVGVVHFSWFHLQRCGGIYEGAVIEQKQHPQGGIKVHVSVRNPNDKLEQQPEANMLLLVTYAWDGNALPGNEFWANMLVGTGDPAAACSTLITELQNSHINKDYMSGNNLHIATLQHGVLHIADYARTLLP</sequence>